<dbReference type="Proteomes" id="UP000008672">
    <property type="component" value="Unassembled WGS sequence"/>
</dbReference>
<keyword evidence="3" id="KW-1185">Reference proteome</keyword>
<dbReference type="Ensembl" id="ENSLACT00000009244.1">
    <property type="protein sequence ID" value="ENSLACP00000009174.1"/>
    <property type="gene ID" value="ENSLACG00000008097.1"/>
</dbReference>
<sequence>QRGLCEEALLKVKGVISFTFHMALKRCTVRISSDLQTESLAKAIAATKVLKAQQVVKNEFGEEVFLSLNPVNADVEKNLNLPDYLPEDESPEKDMEKAVSQNGVKQDTTKNWLNTAANFLTKTFYW</sequence>
<evidence type="ECO:0000313" key="3">
    <source>
        <dbReference type="Proteomes" id="UP000008672"/>
    </source>
</evidence>
<dbReference type="GeneTree" id="ENSGT00940000164948"/>
<dbReference type="EMBL" id="AFYH01186814">
    <property type="status" value="NOT_ANNOTATED_CDS"/>
    <property type="molecule type" value="Genomic_DNA"/>
</dbReference>
<feature type="region of interest" description="Disordered" evidence="1">
    <location>
        <begin position="83"/>
        <end position="103"/>
    </location>
</feature>
<dbReference type="EMBL" id="AFYH01186816">
    <property type="status" value="NOT_ANNOTATED_CDS"/>
    <property type="molecule type" value="Genomic_DNA"/>
</dbReference>
<dbReference type="InterPro" id="IPR016617">
    <property type="entry name" value="ARMC1"/>
</dbReference>
<protein>
    <submittedName>
        <fullName evidence="2">Armadillo repeat containing 1, like</fullName>
    </submittedName>
</protein>
<accession>H3AHQ3</accession>
<dbReference type="GO" id="GO:0046872">
    <property type="term" value="F:metal ion binding"/>
    <property type="evidence" value="ECO:0007669"/>
    <property type="project" value="InterPro"/>
</dbReference>
<dbReference type="PANTHER" id="PTHR46840">
    <property type="entry name" value="ARMADILLO REPEAT-CONTAINING PROTEIN 1"/>
    <property type="match status" value="1"/>
</dbReference>
<dbReference type="AlphaFoldDB" id="H3AHQ3"/>
<evidence type="ECO:0000313" key="2">
    <source>
        <dbReference type="Ensembl" id="ENSLACP00000009174.1"/>
    </source>
</evidence>
<proteinExistence type="predicted"/>
<dbReference type="EMBL" id="AFYH01186815">
    <property type="status" value="NOT_ANNOTATED_CDS"/>
    <property type="molecule type" value="Genomic_DNA"/>
</dbReference>
<dbReference type="Bgee" id="ENSLACG00000008097">
    <property type="expression patterns" value="Expressed in pelvic fin and 1 other cell type or tissue"/>
</dbReference>
<evidence type="ECO:0000256" key="1">
    <source>
        <dbReference type="SAM" id="MobiDB-lite"/>
    </source>
</evidence>
<name>H3AHQ3_LATCH</name>
<reference evidence="3" key="1">
    <citation type="submission" date="2011-08" db="EMBL/GenBank/DDBJ databases">
        <title>The draft genome of Latimeria chalumnae.</title>
        <authorList>
            <person name="Di Palma F."/>
            <person name="Alfoldi J."/>
            <person name="Johnson J."/>
            <person name="Berlin A."/>
            <person name="Gnerre S."/>
            <person name="Jaffe D."/>
            <person name="MacCallum I."/>
            <person name="Young S."/>
            <person name="Walker B.J."/>
            <person name="Lander E."/>
            <person name="Lindblad-Toh K."/>
        </authorList>
    </citation>
    <scope>NUCLEOTIDE SEQUENCE [LARGE SCALE GENOMIC DNA]</scope>
    <source>
        <strain evidence="3">Wild caught</strain>
    </source>
</reference>
<dbReference type="InterPro" id="IPR006121">
    <property type="entry name" value="HMA_dom"/>
</dbReference>
<dbReference type="EMBL" id="AFYH01186817">
    <property type="status" value="NOT_ANNOTATED_CDS"/>
    <property type="molecule type" value="Genomic_DNA"/>
</dbReference>
<reference evidence="2" key="3">
    <citation type="submission" date="2025-09" db="UniProtKB">
        <authorList>
            <consortium name="Ensembl"/>
        </authorList>
    </citation>
    <scope>IDENTIFICATION</scope>
</reference>
<dbReference type="HOGENOM" id="CLU_128268_0_0_1"/>
<reference evidence="2" key="2">
    <citation type="submission" date="2025-08" db="UniProtKB">
        <authorList>
            <consortium name="Ensembl"/>
        </authorList>
    </citation>
    <scope>IDENTIFICATION</scope>
</reference>
<organism evidence="2 3">
    <name type="scientific">Latimeria chalumnae</name>
    <name type="common">Coelacanth</name>
    <dbReference type="NCBI Taxonomy" id="7897"/>
    <lineage>
        <taxon>Eukaryota</taxon>
        <taxon>Metazoa</taxon>
        <taxon>Chordata</taxon>
        <taxon>Craniata</taxon>
        <taxon>Vertebrata</taxon>
        <taxon>Euteleostomi</taxon>
        <taxon>Coelacanthiformes</taxon>
        <taxon>Coelacanthidae</taxon>
        <taxon>Latimeria</taxon>
    </lineage>
</organism>
<dbReference type="CDD" id="cd00371">
    <property type="entry name" value="HMA"/>
    <property type="match status" value="1"/>
</dbReference>
<dbReference type="PANTHER" id="PTHR46840:SF3">
    <property type="entry name" value="ARMADILLO REPEAT-CONTAINING PROTEIN 1"/>
    <property type="match status" value="1"/>
</dbReference>